<dbReference type="Pfam" id="PF02371">
    <property type="entry name" value="Transposase_20"/>
    <property type="match status" value="1"/>
</dbReference>
<dbReference type="InterPro" id="IPR003346">
    <property type="entry name" value="Transposase_20"/>
</dbReference>
<evidence type="ECO:0000313" key="3">
    <source>
        <dbReference type="EMBL" id="QYR52968.1"/>
    </source>
</evidence>
<dbReference type="NCBIfam" id="NF033542">
    <property type="entry name" value="transpos_IS110"/>
    <property type="match status" value="1"/>
</dbReference>
<feature type="domain" description="Transposase IS116/IS110/IS902 C-terminal" evidence="2">
    <location>
        <begin position="190"/>
        <end position="267"/>
    </location>
</feature>
<keyword evidence="4" id="KW-1185">Reference proteome</keyword>
<dbReference type="PANTHER" id="PTHR33055:SF13">
    <property type="entry name" value="TRANSPOSASE"/>
    <property type="match status" value="1"/>
</dbReference>
<organism evidence="3 4">
    <name type="scientific">Lysobacter soyae</name>
    <dbReference type="NCBI Taxonomy" id="2764185"/>
    <lineage>
        <taxon>Bacteria</taxon>
        <taxon>Pseudomonadati</taxon>
        <taxon>Pseudomonadota</taxon>
        <taxon>Gammaproteobacteria</taxon>
        <taxon>Lysobacterales</taxon>
        <taxon>Lysobacteraceae</taxon>
        <taxon>Lysobacter</taxon>
    </lineage>
</organism>
<evidence type="ECO:0000313" key="4">
    <source>
        <dbReference type="Proteomes" id="UP000824755"/>
    </source>
</evidence>
<evidence type="ECO:0000259" key="2">
    <source>
        <dbReference type="Pfam" id="PF02371"/>
    </source>
</evidence>
<name>A0ABX8WPG2_9GAMM</name>
<gene>
    <name evidence="3" type="ORF">H8L67_00100</name>
</gene>
<dbReference type="PANTHER" id="PTHR33055">
    <property type="entry name" value="TRANSPOSASE FOR INSERTION SEQUENCE ELEMENT IS1111A"/>
    <property type="match status" value="1"/>
</dbReference>
<dbReference type="Proteomes" id="UP000824755">
    <property type="component" value="Chromosome"/>
</dbReference>
<sequence>MKAAGVDVGKRFLDIAVSGGQKVLQVPNTKAGLAKAMRRLVEEGVERTIVEATGGYEDAFLEAAGEAGLWVARVNPRQARNFASATGELAKTDEIDARLLCLMAGMFADRLRRHALPEPWIKALSEWTRRRSQVVKMIQMQRQQSAMSPAHIRVSIAKTLAALKRELVAVEHQIERIVSAHRTPSLGDRKGLGPVFQATMLACLPELGLMNRQQICKLVGVAPLAKDSRQTQGKRRVRGGRSHIRVDLYLATLSSVRWSPEMKAHYQQLRARAKVGKVALVACMQKLLGIVNARRRDELAEASAMAI</sequence>
<dbReference type="InterPro" id="IPR047650">
    <property type="entry name" value="Transpos_IS110"/>
</dbReference>
<dbReference type="RefSeq" id="WP_220379787.1">
    <property type="nucleotide sequence ID" value="NZ_CP080544.1"/>
</dbReference>
<evidence type="ECO:0000259" key="1">
    <source>
        <dbReference type="Pfam" id="PF01548"/>
    </source>
</evidence>
<accession>A0ABX8WPG2</accession>
<feature type="domain" description="Transposase IS110-like N-terminal" evidence="1">
    <location>
        <begin position="4"/>
        <end position="142"/>
    </location>
</feature>
<reference evidence="3 4" key="1">
    <citation type="submission" date="2021-08" db="EMBL/GenBank/DDBJ databases">
        <title>Lysobacter sp. strain CJ11 Genome sequencing and assembly.</title>
        <authorList>
            <person name="Kim I."/>
        </authorList>
    </citation>
    <scope>NUCLEOTIDE SEQUENCE [LARGE SCALE GENOMIC DNA]</scope>
    <source>
        <strain evidence="3 4">CJ11</strain>
    </source>
</reference>
<protein>
    <submittedName>
        <fullName evidence="3">IS110 family transposase</fullName>
    </submittedName>
</protein>
<dbReference type="InterPro" id="IPR002525">
    <property type="entry name" value="Transp_IS110-like_N"/>
</dbReference>
<dbReference type="Pfam" id="PF01548">
    <property type="entry name" value="DEDD_Tnp_IS110"/>
    <property type="match status" value="1"/>
</dbReference>
<dbReference type="EMBL" id="CP080544">
    <property type="protein sequence ID" value="QYR52968.1"/>
    <property type="molecule type" value="Genomic_DNA"/>
</dbReference>
<proteinExistence type="predicted"/>